<dbReference type="InterPro" id="IPR003680">
    <property type="entry name" value="Flavodoxin_fold"/>
</dbReference>
<accession>A0ABV2AZK7</accession>
<comment type="caution">
    <text evidence="4">The sequence shown here is derived from an EMBL/GenBank/DDBJ whole genome shotgun (WGS) entry which is preliminary data.</text>
</comment>
<proteinExistence type="inferred from homology"/>
<keyword evidence="2" id="KW-0560">Oxidoreductase</keyword>
<evidence type="ECO:0000256" key="1">
    <source>
        <dbReference type="ARBA" id="ARBA00006252"/>
    </source>
</evidence>
<dbReference type="RefSeq" id="WP_353110577.1">
    <property type="nucleotide sequence ID" value="NZ_APND01000002.1"/>
</dbReference>
<evidence type="ECO:0000256" key="2">
    <source>
        <dbReference type="ARBA" id="ARBA00023002"/>
    </source>
</evidence>
<comment type="similarity">
    <text evidence="1">Belongs to the NAD(P)H dehydrogenase (quinone) family.</text>
</comment>
<evidence type="ECO:0000313" key="5">
    <source>
        <dbReference type="Proteomes" id="UP001460888"/>
    </source>
</evidence>
<organism evidence="4 5">
    <name type="scientific">Salinisphaera dokdonensis CL-ES53</name>
    <dbReference type="NCBI Taxonomy" id="1304272"/>
    <lineage>
        <taxon>Bacteria</taxon>
        <taxon>Pseudomonadati</taxon>
        <taxon>Pseudomonadota</taxon>
        <taxon>Gammaproteobacteria</taxon>
        <taxon>Salinisphaerales</taxon>
        <taxon>Salinisphaeraceae</taxon>
        <taxon>Salinisphaera</taxon>
    </lineage>
</organism>
<dbReference type="SUPFAM" id="SSF52218">
    <property type="entry name" value="Flavoproteins"/>
    <property type="match status" value="1"/>
</dbReference>
<protein>
    <submittedName>
        <fullName evidence="4">NAD(P)H dehydrogenase (Quinone)</fullName>
    </submittedName>
</protein>
<evidence type="ECO:0000313" key="4">
    <source>
        <dbReference type="EMBL" id="MES1929081.1"/>
    </source>
</evidence>
<dbReference type="InterPro" id="IPR029039">
    <property type="entry name" value="Flavoprotein-like_sf"/>
</dbReference>
<dbReference type="Gene3D" id="3.40.50.360">
    <property type="match status" value="1"/>
</dbReference>
<feature type="domain" description="Flavodoxin-like fold" evidence="3">
    <location>
        <begin position="1"/>
        <end position="203"/>
    </location>
</feature>
<dbReference type="Proteomes" id="UP001460888">
    <property type="component" value="Unassembled WGS sequence"/>
</dbReference>
<gene>
    <name evidence="4" type="ORF">SADO_07492</name>
</gene>
<evidence type="ECO:0000259" key="3">
    <source>
        <dbReference type="Pfam" id="PF02525"/>
    </source>
</evidence>
<dbReference type="PANTHER" id="PTHR10204">
    <property type="entry name" value="NAD P H OXIDOREDUCTASE-RELATED"/>
    <property type="match status" value="1"/>
</dbReference>
<dbReference type="Pfam" id="PF02525">
    <property type="entry name" value="Flavodoxin_2"/>
    <property type="match status" value="1"/>
</dbReference>
<reference evidence="4 5" key="1">
    <citation type="submission" date="2013-03" db="EMBL/GenBank/DDBJ databases">
        <title>Salinisphaera dokdonensis CL-ES53 Genome Sequencing.</title>
        <authorList>
            <person name="Li C."/>
            <person name="Lai Q."/>
            <person name="Shao Z."/>
        </authorList>
    </citation>
    <scope>NUCLEOTIDE SEQUENCE [LARGE SCALE GENOMIC DNA]</scope>
    <source>
        <strain evidence="4 5">CL-ES53</strain>
    </source>
</reference>
<sequence length="249" mass="28274">MHALIVHCHPEPQSFNAALTRITRETLSAGGASVVISDLYAEGFDPFEGPSHYTARADADYFSALAEQRHAGNNDSRPADVKREIERLERADLVVLQFPLWWHAQPAMLKGWFDRVFVYGGLYTGRRRYDEGHFRGKRAMLSVTTGGPAHTFSPYGRGGPIERLLWPIHYSLHYMGFDVLPPFVAHGIQGGGIAYQDRAAFDAHLNDAKTRWAERLRRIDDSERIPFTGWRDWDDDGVLACEHPQRWLG</sequence>
<dbReference type="PANTHER" id="PTHR10204:SF34">
    <property type="entry name" value="NAD(P)H DEHYDROGENASE [QUINONE] 1 ISOFORM 1"/>
    <property type="match status" value="1"/>
</dbReference>
<dbReference type="EMBL" id="APND01000002">
    <property type="protein sequence ID" value="MES1929081.1"/>
    <property type="molecule type" value="Genomic_DNA"/>
</dbReference>
<keyword evidence="5" id="KW-1185">Reference proteome</keyword>
<dbReference type="InterPro" id="IPR051545">
    <property type="entry name" value="NAD(P)H_dehydrogenase_qn"/>
</dbReference>
<name>A0ABV2AZK7_9GAMM</name>